<evidence type="ECO:0000256" key="1">
    <source>
        <dbReference type="ARBA" id="ARBA00022475"/>
    </source>
</evidence>
<name>A0A1F5MI86_9BACT</name>
<dbReference type="GO" id="GO:0099621">
    <property type="term" value="F:undecaprenyl-phosphate 4-deoxy-4-formamido-L-arabinose transferase activity"/>
    <property type="evidence" value="ECO:0007669"/>
    <property type="project" value="TreeGrafter"/>
</dbReference>
<feature type="transmembrane region" description="Helical" evidence="8">
    <location>
        <begin position="235"/>
        <end position="253"/>
    </location>
</feature>
<dbReference type="Pfam" id="PF00535">
    <property type="entry name" value="Glycos_transf_2"/>
    <property type="match status" value="1"/>
</dbReference>
<dbReference type="Pfam" id="PF13231">
    <property type="entry name" value="PMT_2"/>
    <property type="match status" value="1"/>
</dbReference>
<organism evidence="11 12">
    <name type="scientific">Candidatus Daviesbacteria bacterium RIFCSPLOWO2_02_FULL_36_7</name>
    <dbReference type="NCBI Taxonomy" id="1797792"/>
    <lineage>
        <taxon>Bacteria</taxon>
        <taxon>Candidatus Daviesiibacteriota</taxon>
    </lineage>
</organism>
<evidence type="ECO:0000259" key="9">
    <source>
        <dbReference type="Pfam" id="PF00535"/>
    </source>
</evidence>
<evidence type="ECO:0008006" key="13">
    <source>
        <dbReference type="Google" id="ProtNLM"/>
    </source>
</evidence>
<feature type="domain" description="Glycosyltransferase RgtA/B/C/D-like" evidence="10">
    <location>
        <begin position="297"/>
        <end position="459"/>
    </location>
</feature>
<feature type="transmembrane region" description="Helical" evidence="8">
    <location>
        <begin position="436"/>
        <end position="460"/>
    </location>
</feature>
<dbReference type="InterPro" id="IPR001173">
    <property type="entry name" value="Glyco_trans_2-like"/>
</dbReference>
<evidence type="ECO:0000256" key="2">
    <source>
        <dbReference type="ARBA" id="ARBA00022676"/>
    </source>
</evidence>
<dbReference type="PANTHER" id="PTHR48090:SF3">
    <property type="entry name" value="UNDECAPRENYL-PHOSPHATE 4-DEOXY-4-FORMAMIDO-L-ARABINOSE TRANSFERASE"/>
    <property type="match status" value="1"/>
</dbReference>
<feature type="transmembrane region" description="Helical" evidence="8">
    <location>
        <begin position="505"/>
        <end position="527"/>
    </location>
</feature>
<feature type="transmembrane region" description="Helical" evidence="8">
    <location>
        <begin position="391"/>
        <end position="424"/>
    </location>
</feature>
<evidence type="ECO:0000256" key="6">
    <source>
        <dbReference type="ARBA" id="ARBA00022989"/>
    </source>
</evidence>
<dbReference type="InterPro" id="IPR038731">
    <property type="entry name" value="RgtA/B/C-like"/>
</dbReference>
<dbReference type="InterPro" id="IPR050256">
    <property type="entry name" value="Glycosyltransferase_2"/>
</dbReference>
<feature type="transmembrane region" description="Helical" evidence="8">
    <location>
        <begin position="534"/>
        <end position="552"/>
    </location>
</feature>
<keyword evidence="4 8" id="KW-0812">Transmembrane</keyword>
<feature type="domain" description="Glycosyltransferase 2-like" evidence="9">
    <location>
        <begin position="6"/>
        <end position="166"/>
    </location>
</feature>
<keyword evidence="2" id="KW-0328">Glycosyltransferase</keyword>
<dbReference type="Proteomes" id="UP000178859">
    <property type="component" value="Unassembled WGS sequence"/>
</dbReference>
<evidence type="ECO:0000256" key="3">
    <source>
        <dbReference type="ARBA" id="ARBA00022679"/>
    </source>
</evidence>
<evidence type="ECO:0000256" key="8">
    <source>
        <dbReference type="SAM" id="Phobius"/>
    </source>
</evidence>
<keyword evidence="5" id="KW-0448">Lipopolysaccharide biosynthesis</keyword>
<comment type="caution">
    <text evidence="11">The sequence shown here is derived from an EMBL/GenBank/DDBJ whole genome shotgun (WGS) entry which is preliminary data.</text>
</comment>
<keyword evidence="6 8" id="KW-1133">Transmembrane helix</keyword>
<dbReference type="AlphaFoldDB" id="A0A1F5MI86"/>
<accession>A0A1F5MI86</accession>
<dbReference type="SUPFAM" id="SSF53448">
    <property type="entry name" value="Nucleotide-diphospho-sugar transferases"/>
    <property type="match status" value="1"/>
</dbReference>
<feature type="transmembrane region" description="Helical" evidence="8">
    <location>
        <begin position="347"/>
        <end position="366"/>
    </location>
</feature>
<dbReference type="CDD" id="cd04179">
    <property type="entry name" value="DPM_DPG-synthase_like"/>
    <property type="match status" value="1"/>
</dbReference>
<evidence type="ECO:0000259" key="10">
    <source>
        <dbReference type="Pfam" id="PF13231"/>
    </source>
</evidence>
<dbReference type="InterPro" id="IPR029044">
    <property type="entry name" value="Nucleotide-diphossugar_trans"/>
</dbReference>
<evidence type="ECO:0000313" key="12">
    <source>
        <dbReference type="Proteomes" id="UP000178859"/>
    </source>
</evidence>
<sequence length="721" mass="82145">MINNLSVFFPCINEEGNIENTVSKAEEVLEKLKLKYEIIIVDDGSTDNTGDIADRLSEKNQKVRVIHHQKNLGYGEALKSGFYNARYETIVYTDGDGQFDFSEVAKFLEKIIDHDLVIGYRIKRQDSILRRLFGKGWRMTLFFFFGLRLKDVDCGFKMVCKKVLEKIPHLESQRGAMINAELVIKAKKYGFREGQVGVNHYPRLSGKPTGANIKVIFKSYLDLIRLWWKLKDEKLLFIVLVFILSLASFLRFYKIQEYMTFLGDEGRDAIIIKNILINHHIPLIGPPTSVGNIYLGPLYYYMMAVSMGVFWLNPVAAAGMNAIFGIATIIMIYYLGKQWFGKHAGLLAAYLYAISPVTIAASRSSWNPNPAPFFALVSIFSLYKLHRTGNFLYLILTGLAVGAAVQMHYLAAILIPIAIILWFYEIVLRKSNQLQVRKMFSGTLLGIISFIFVMSPLVWFDLRHNFLNYRAVTELLTAGSAVKSDIFANFVRVPALFSYNLIGRYIAAENIFLIIIISLVVLLGIIYKFSWPKLALGVWLIVGLSGLTFYQQSIYDQYLGFLNPAPFLLLGSMMFFVSAVPNKIKWLINSTIVILLIILTFVNLQRNPLMHSPNNQLQRTQKIAKFIINQSESKPFNFALLAARNYDSAYQFYLDLYGHKPLQVPFDITDQLFVVCEDEICQPINNPKYEIAGFGWAKIISEQNIYGVKVFKLVHNPSGKP</sequence>
<dbReference type="PANTHER" id="PTHR48090">
    <property type="entry name" value="UNDECAPRENYL-PHOSPHATE 4-DEOXY-4-FORMAMIDO-L-ARABINOSE TRANSFERASE-RELATED"/>
    <property type="match status" value="1"/>
</dbReference>
<dbReference type="EMBL" id="MFDT01000001">
    <property type="protein sequence ID" value="OGE65097.1"/>
    <property type="molecule type" value="Genomic_DNA"/>
</dbReference>
<dbReference type="GO" id="GO:0005886">
    <property type="term" value="C:plasma membrane"/>
    <property type="evidence" value="ECO:0007669"/>
    <property type="project" value="TreeGrafter"/>
</dbReference>
<keyword evidence="3" id="KW-0808">Transferase</keyword>
<feature type="transmembrane region" description="Helical" evidence="8">
    <location>
        <begin position="558"/>
        <end position="579"/>
    </location>
</feature>
<dbReference type="Gene3D" id="3.90.550.10">
    <property type="entry name" value="Spore Coat Polysaccharide Biosynthesis Protein SpsA, Chain A"/>
    <property type="match status" value="1"/>
</dbReference>
<evidence type="ECO:0000256" key="5">
    <source>
        <dbReference type="ARBA" id="ARBA00022985"/>
    </source>
</evidence>
<feature type="transmembrane region" description="Helical" evidence="8">
    <location>
        <begin position="310"/>
        <end position="335"/>
    </location>
</feature>
<evidence type="ECO:0000313" key="11">
    <source>
        <dbReference type="EMBL" id="OGE65097.1"/>
    </source>
</evidence>
<dbReference type="GO" id="GO:0009103">
    <property type="term" value="P:lipopolysaccharide biosynthetic process"/>
    <property type="evidence" value="ECO:0007669"/>
    <property type="project" value="UniProtKB-KW"/>
</dbReference>
<keyword evidence="7 8" id="KW-0472">Membrane</keyword>
<gene>
    <name evidence="11" type="ORF">A3I48_02450</name>
</gene>
<keyword evidence="1" id="KW-1003">Cell membrane</keyword>
<evidence type="ECO:0000256" key="7">
    <source>
        <dbReference type="ARBA" id="ARBA00023136"/>
    </source>
</evidence>
<proteinExistence type="predicted"/>
<evidence type="ECO:0000256" key="4">
    <source>
        <dbReference type="ARBA" id="ARBA00022692"/>
    </source>
</evidence>
<reference evidence="11 12" key="1">
    <citation type="journal article" date="2016" name="Nat. Commun.">
        <title>Thousands of microbial genomes shed light on interconnected biogeochemical processes in an aquifer system.</title>
        <authorList>
            <person name="Anantharaman K."/>
            <person name="Brown C.T."/>
            <person name="Hug L.A."/>
            <person name="Sharon I."/>
            <person name="Castelle C.J."/>
            <person name="Probst A.J."/>
            <person name="Thomas B.C."/>
            <person name="Singh A."/>
            <person name="Wilkins M.J."/>
            <person name="Karaoz U."/>
            <person name="Brodie E.L."/>
            <person name="Williams K.H."/>
            <person name="Hubbard S.S."/>
            <person name="Banfield J.F."/>
        </authorList>
    </citation>
    <scope>NUCLEOTIDE SEQUENCE [LARGE SCALE GENOMIC DNA]</scope>
</reference>
<protein>
    <recommendedName>
        <fullName evidence="13">Glycosyltransferase 2-like domain-containing protein</fullName>
    </recommendedName>
</protein>
<feature type="transmembrane region" description="Helical" evidence="8">
    <location>
        <begin position="586"/>
        <end position="604"/>
    </location>
</feature>